<comment type="similarity">
    <text evidence="1 6">Belongs to the glutaredoxin family.</text>
</comment>
<evidence type="ECO:0000256" key="1">
    <source>
        <dbReference type="ARBA" id="ARBA00007787"/>
    </source>
</evidence>
<comment type="function">
    <text evidence="6">Has a glutathione-disulfide oxidoreductase activity in the presence of NADPH and glutathione reductase. Reduces low molecular weight disulfides and proteins.</text>
</comment>
<dbReference type="RefSeq" id="WP_242282761.1">
    <property type="nucleotide sequence ID" value="NZ_JAKKSL010000001.1"/>
</dbReference>
<organism evidence="8 9">
    <name type="scientific">Colwellia maritima</name>
    <dbReference type="NCBI Taxonomy" id="2912588"/>
    <lineage>
        <taxon>Bacteria</taxon>
        <taxon>Pseudomonadati</taxon>
        <taxon>Pseudomonadota</taxon>
        <taxon>Gammaproteobacteria</taxon>
        <taxon>Alteromonadales</taxon>
        <taxon>Colwelliaceae</taxon>
        <taxon>Colwellia</taxon>
    </lineage>
</organism>
<keyword evidence="2 6" id="KW-0813">Transport</keyword>
<dbReference type="PANTHER" id="PTHR45694:SF18">
    <property type="entry name" value="GLUTAREDOXIN-1-RELATED"/>
    <property type="match status" value="1"/>
</dbReference>
<evidence type="ECO:0000256" key="2">
    <source>
        <dbReference type="ARBA" id="ARBA00022448"/>
    </source>
</evidence>
<evidence type="ECO:0000259" key="7">
    <source>
        <dbReference type="Pfam" id="PF00462"/>
    </source>
</evidence>
<reference evidence="8" key="1">
    <citation type="submission" date="2022-01" db="EMBL/GenBank/DDBJ databases">
        <title>Colwellia maritima, isolated from seawater.</title>
        <authorList>
            <person name="Kristyanto S."/>
            <person name="Jung J."/>
            <person name="Jeon C.O."/>
        </authorList>
    </citation>
    <scope>NUCLEOTIDE SEQUENCE</scope>
    <source>
        <strain evidence="8">MSW7</strain>
    </source>
</reference>
<dbReference type="CDD" id="cd03418">
    <property type="entry name" value="GRX_GRXb_1_3_like"/>
    <property type="match status" value="1"/>
</dbReference>
<dbReference type="PROSITE" id="PS00195">
    <property type="entry name" value="GLUTAREDOXIN_1"/>
    <property type="match status" value="1"/>
</dbReference>
<dbReference type="SUPFAM" id="SSF52833">
    <property type="entry name" value="Thioredoxin-like"/>
    <property type="match status" value="1"/>
</dbReference>
<dbReference type="InterPro" id="IPR002109">
    <property type="entry name" value="Glutaredoxin"/>
</dbReference>
<keyword evidence="3 6" id="KW-0249">Electron transport</keyword>
<keyword evidence="6" id="KW-0963">Cytoplasm</keyword>
<dbReference type="Proteomes" id="UP001139646">
    <property type="component" value="Unassembled WGS sequence"/>
</dbReference>
<dbReference type="InterPro" id="IPR011767">
    <property type="entry name" value="GLR_AS"/>
</dbReference>
<dbReference type="PRINTS" id="PR00160">
    <property type="entry name" value="GLUTAREDOXIN"/>
</dbReference>
<evidence type="ECO:0000256" key="3">
    <source>
        <dbReference type="ARBA" id="ARBA00022982"/>
    </source>
</evidence>
<feature type="domain" description="Glutaredoxin" evidence="7">
    <location>
        <begin position="4"/>
        <end position="67"/>
    </location>
</feature>
<dbReference type="InterPro" id="IPR036249">
    <property type="entry name" value="Thioredoxin-like_sf"/>
</dbReference>
<dbReference type="NCBIfam" id="TIGR02181">
    <property type="entry name" value="GRX_bact"/>
    <property type="match status" value="1"/>
</dbReference>
<evidence type="ECO:0000313" key="8">
    <source>
        <dbReference type="EMBL" id="MCI2282187.1"/>
    </source>
</evidence>
<dbReference type="PROSITE" id="PS51354">
    <property type="entry name" value="GLUTAREDOXIN_2"/>
    <property type="match status" value="1"/>
</dbReference>
<dbReference type="PANTHER" id="PTHR45694">
    <property type="entry name" value="GLUTAREDOXIN 2"/>
    <property type="match status" value="1"/>
</dbReference>
<evidence type="ECO:0000256" key="4">
    <source>
        <dbReference type="ARBA" id="ARBA00023157"/>
    </source>
</evidence>
<dbReference type="InterPro" id="IPR014025">
    <property type="entry name" value="Glutaredoxin_subgr"/>
</dbReference>
<dbReference type="Gene3D" id="3.40.30.10">
    <property type="entry name" value="Glutaredoxin"/>
    <property type="match status" value="1"/>
</dbReference>
<sequence>MAKVDIYTKAYCPFCSHAMALLEQKQLQNPSLQINEMSIDGNMALREKMIERSGGGYTVPQIFIDDVQVGGCDQLVALERNNQLDALLLKN</sequence>
<dbReference type="EMBL" id="JAKKSL010000001">
    <property type="protein sequence ID" value="MCI2282187.1"/>
    <property type="molecule type" value="Genomic_DNA"/>
</dbReference>
<keyword evidence="5 6" id="KW-0676">Redox-active center</keyword>
<proteinExistence type="inferred from homology"/>
<gene>
    <name evidence="8" type="primary">grxC</name>
    <name evidence="8" type="ORF">L3081_00710</name>
</gene>
<protein>
    <recommendedName>
        <fullName evidence="6">Glutaredoxin</fullName>
    </recommendedName>
</protein>
<keyword evidence="9" id="KW-1185">Reference proteome</keyword>
<keyword evidence="4" id="KW-1015">Disulfide bond</keyword>
<name>A0ABS9WW60_9GAMM</name>
<evidence type="ECO:0000256" key="6">
    <source>
        <dbReference type="RuleBase" id="RU364065"/>
    </source>
</evidence>
<evidence type="ECO:0000313" key="9">
    <source>
        <dbReference type="Proteomes" id="UP001139646"/>
    </source>
</evidence>
<dbReference type="InterPro" id="IPR011900">
    <property type="entry name" value="GRX_bact"/>
</dbReference>
<evidence type="ECO:0000256" key="5">
    <source>
        <dbReference type="ARBA" id="ARBA00023284"/>
    </source>
</evidence>
<accession>A0ABS9WW60</accession>
<comment type="caution">
    <text evidence="8">The sequence shown here is derived from an EMBL/GenBank/DDBJ whole genome shotgun (WGS) entry which is preliminary data.</text>
</comment>
<dbReference type="Pfam" id="PF00462">
    <property type="entry name" value="Glutaredoxin"/>
    <property type="match status" value="1"/>
</dbReference>